<dbReference type="Pfam" id="PF01880">
    <property type="entry name" value="Desulfoferrodox"/>
    <property type="match status" value="1"/>
</dbReference>
<name>A0A520KSN1_METT2</name>
<comment type="similarity">
    <text evidence="1">Belongs to the desulfoferrodoxin family.</text>
</comment>
<evidence type="ECO:0000259" key="6">
    <source>
        <dbReference type="Pfam" id="PF01880"/>
    </source>
</evidence>
<evidence type="ECO:0000313" key="8">
    <source>
        <dbReference type="Proteomes" id="UP000317158"/>
    </source>
</evidence>
<organism evidence="7 8">
    <name type="scientific">Methanoliparum thermophilum</name>
    <dbReference type="NCBI Taxonomy" id="2491083"/>
    <lineage>
        <taxon>Archaea</taxon>
        <taxon>Methanobacteriati</taxon>
        <taxon>Methanobacteriota</taxon>
        <taxon>Candidatus Methanoliparia</taxon>
        <taxon>Candidatus Methanoliparales</taxon>
        <taxon>Candidatus Methanoliparaceae</taxon>
        <taxon>Candidatus Methanoliparum</taxon>
    </lineage>
</organism>
<dbReference type="Gene3D" id="2.60.40.730">
    <property type="entry name" value="SOR catalytic domain"/>
    <property type="match status" value="1"/>
</dbReference>
<dbReference type="SUPFAM" id="SSF49367">
    <property type="entry name" value="Superoxide reductase-like"/>
    <property type="match status" value="1"/>
</dbReference>
<dbReference type="InterPro" id="IPR002742">
    <property type="entry name" value="Desulfoferrodoxin_Fe-bd_dom"/>
</dbReference>
<accession>A0A520KSN1</accession>
<keyword evidence="3" id="KW-0479">Metal-binding</keyword>
<dbReference type="PANTHER" id="PTHR36541">
    <property type="entry name" value="SUPEROXIDE REDUCTASE-RELATED"/>
    <property type="match status" value="1"/>
</dbReference>
<evidence type="ECO:0000256" key="5">
    <source>
        <dbReference type="ARBA" id="ARBA00023004"/>
    </source>
</evidence>
<proteinExistence type="inferred from homology"/>
<dbReference type="Proteomes" id="UP000317158">
    <property type="component" value="Unassembled WGS sequence"/>
</dbReference>
<feature type="domain" description="Desulfoferrodoxin ferrous iron-binding" evidence="6">
    <location>
        <begin position="14"/>
        <end position="110"/>
    </location>
</feature>
<evidence type="ECO:0000256" key="3">
    <source>
        <dbReference type="ARBA" id="ARBA00022723"/>
    </source>
</evidence>
<dbReference type="NCBIfam" id="TIGR00332">
    <property type="entry name" value="neela_ferrous"/>
    <property type="match status" value="1"/>
</dbReference>
<dbReference type="GO" id="GO:0005506">
    <property type="term" value="F:iron ion binding"/>
    <property type="evidence" value="ECO:0007669"/>
    <property type="project" value="InterPro"/>
</dbReference>
<dbReference type="EMBL" id="RXIF01000004">
    <property type="protein sequence ID" value="RZN64894.1"/>
    <property type="molecule type" value="Genomic_DNA"/>
</dbReference>
<keyword evidence="5" id="KW-0408">Iron</keyword>
<evidence type="ECO:0000256" key="4">
    <source>
        <dbReference type="ARBA" id="ARBA00022982"/>
    </source>
</evidence>
<sequence length="114" mass="12840">MKYGEVLKGRDVEGKEKHVPIIEVENADNGKNIVKVTVGKEVPHPNTVEHHICWIQLYGVKKDNNQVVELGRTDFGPTFTDPITTFKISLDGIKTLIALEYCNIHGVWEDSLNI</sequence>
<dbReference type="AlphaFoldDB" id="A0A520KSN1"/>
<evidence type="ECO:0000256" key="2">
    <source>
        <dbReference type="ARBA" id="ARBA00022448"/>
    </source>
</evidence>
<dbReference type="GO" id="GO:0016491">
    <property type="term" value="F:oxidoreductase activity"/>
    <property type="evidence" value="ECO:0007669"/>
    <property type="project" value="InterPro"/>
</dbReference>
<dbReference type="InterPro" id="IPR051233">
    <property type="entry name" value="Desulfoferrodoxin_SOR"/>
</dbReference>
<dbReference type="PANTHER" id="PTHR36541:SF1">
    <property type="entry name" value="SUPEROXIDE REDUCTASE-RELATED"/>
    <property type="match status" value="1"/>
</dbReference>
<dbReference type="InterPro" id="IPR036073">
    <property type="entry name" value="Desulfoferrodoxin_Fe-bd_dom_sf"/>
</dbReference>
<evidence type="ECO:0000313" key="7">
    <source>
        <dbReference type="EMBL" id="RZN64894.1"/>
    </source>
</evidence>
<keyword evidence="4" id="KW-0249">Electron transport</keyword>
<comment type="caution">
    <text evidence="7">The sequence shown here is derived from an EMBL/GenBank/DDBJ whole genome shotgun (WGS) entry which is preliminary data.</text>
</comment>
<gene>
    <name evidence="7" type="ORF">EF806_02270</name>
</gene>
<evidence type="ECO:0000256" key="1">
    <source>
        <dbReference type="ARBA" id="ARBA00005941"/>
    </source>
</evidence>
<keyword evidence="2" id="KW-0813">Transport</keyword>
<protein>
    <submittedName>
        <fullName evidence="7">Desulfoferrodoxin</fullName>
    </submittedName>
</protein>
<reference evidence="7 8" key="1">
    <citation type="journal article" date="2019" name="Nat. Microbiol.">
        <title>Wide diversity of methane and short-chain alkane metabolisms in uncultured archaea.</title>
        <authorList>
            <person name="Borrel G."/>
            <person name="Adam P.S."/>
            <person name="McKay L.J."/>
            <person name="Chen L.X."/>
            <person name="Sierra-Garcia I.N."/>
            <person name="Sieber C.M."/>
            <person name="Letourneur Q."/>
            <person name="Ghozlane A."/>
            <person name="Andersen G.L."/>
            <person name="Li W.J."/>
            <person name="Hallam S.J."/>
            <person name="Muyzer G."/>
            <person name="de Oliveira V.M."/>
            <person name="Inskeep W.P."/>
            <person name="Banfield J.F."/>
            <person name="Gribaldo S."/>
        </authorList>
    </citation>
    <scope>NUCLEOTIDE SEQUENCE [LARGE SCALE GENOMIC DNA]</scope>
    <source>
        <strain evidence="7">NM1a</strain>
    </source>
</reference>